<dbReference type="InterPro" id="IPR007146">
    <property type="entry name" value="Sas10/Utp3/C1D"/>
</dbReference>
<evidence type="ECO:0000256" key="7">
    <source>
        <dbReference type="RuleBase" id="RU368003"/>
    </source>
</evidence>
<organism evidence="9 11">
    <name type="scientific">Didymodactylos carnosus</name>
    <dbReference type="NCBI Taxonomy" id="1234261"/>
    <lineage>
        <taxon>Eukaryota</taxon>
        <taxon>Metazoa</taxon>
        <taxon>Spiralia</taxon>
        <taxon>Gnathifera</taxon>
        <taxon>Rotifera</taxon>
        <taxon>Eurotatoria</taxon>
        <taxon>Bdelloidea</taxon>
        <taxon>Philodinida</taxon>
        <taxon>Philodinidae</taxon>
        <taxon>Didymodactylos</taxon>
    </lineage>
</organism>
<keyword evidence="7" id="KW-0963">Cytoplasm</keyword>
<evidence type="ECO:0000256" key="8">
    <source>
        <dbReference type="SAM" id="MobiDB-lite"/>
    </source>
</evidence>
<keyword evidence="6 7" id="KW-0539">Nucleus</keyword>
<evidence type="ECO:0000256" key="2">
    <source>
        <dbReference type="ARBA" id="ARBA00009154"/>
    </source>
</evidence>
<keyword evidence="7" id="KW-0238">DNA-binding</keyword>
<dbReference type="OrthoDB" id="1421013at2759"/>
<comment type="function">
    <text evidence="7">Plays a role in the recruitment of the exosome to pre-rRNA to mediate the 3'-5' end processing of the 5.8S rRNA.</text>
</comment>
<dbReference type="AlphaFoldDB" id="A0A813VM71"/>
<dbReference type="EMBL" id="CAJOBC010000856">
    <property type="protein sequence ID" value="CAF3632916.1"/>
    <property type="molecule type" value="Genomic_DNA"/>
</dbReference>
<dbReference type="GO" id="GO:0003723">
    <property type="term" value="F:RNA binding"/>
    <property type="evidence" value="ECO:0007669"/>
    <property type="project" value="UniProtKB-UniRule"/>
</dbReference>
<accession>A0A813VM71</accession>
<dbReference type="GO" id="GO:0005737">
    <property type="term" value="C:cytoplasm"/>
    <property type="evidence" value="ECO:0007669"/>
    <property type="project" value="UniProtKB-SubCell"/>
</dbReference>
<dbReference type="GO" id="GO:0010468">
    <property type="term" value="P:regulation of gene expression"/>
    <property type="evidence" value="ECO:0007669"/>
    <property type="project" value="TreeGrafter"/>
</dbReference>
<dbReference type="GO" id="GO:0000178">
    <property type="term" value="C:exosome (RNase complex)"/>
    <property type="evidence" value="ECO:0007669"/>
    <property type="project" value="TreeGrafter"/>
</dbReference>
<evidence type="ECO:0000256" key="6">
    <source>
        <dbReference type="ARBA" id="ARBA00023242"/>
    </source>
</evidence>
<dbReference type="PANTHER" id="PTHR15341:SF3">
    <property type="entry name" value="NUCLEAR NUCLEIC ACID-BINDING PROTEIN C1D"/>
    <property type="match status" value="1"/>
</dbReference>
<proteinExistence type="inferred from homology"/>
<protein>
    <recommendedName>
        <fullName evidence="3 7">Nuclear nucleic acid-binding protein C1D</fullName>
    </recommendedName>
</protein>
<reference evidence="9" key="1">
    <citation type="submission" date="2021-02" db="EMBL/GenBank/DDBJ databases">
        <authorList>
            <person name="Nowell W R."/>
        </authorList>
    </citation>
    <scope>NUCLEOTIDE SEQUENCE</scope>
</reference>
<dbReference type="GO" id="GO:0005730">
    <property type="term" value="C:nucleolus"/>
    <property type="evidence" value="ECO:0007669"/>
    <property type="project" value="UniProtKB-SubCell"/>
</dbReference>
<comment type="subcellular location">
    <subcellularLocation>
        <location evidence="7">Cytoplasm</location>
    </subcellularLocation>
    <subcellularLocation>
        <location evidence="7">Nucleus</location>
        <location evidence="7">Nucleolus</location>
    </subcellularLocation>
    <subcellularLocation>
        <location evidence="1 7">Nucleus</location>
    </subcellularLocation>
</comment>
<gene>
    <name evidence="9" type="ORF">GPM918_LOCUS5785</name>
    <name evidence="10" type="ORF">SRO942_LOCUS5785</name>
</gene>
<dbReference type="InterPro" id="IPR038077">
    <property type="entry name" value="Troponin_sf"/>
</dbReference>
<sequence>MSLNKSGRPDPQLEADFDIRAKNVEQCLNELEQFLSPLEKTTYSTIHETISPLDRARYDLTAAYTLNSLMWSYLRTRGIDPKQTQLKPELDRVKSYMEKMKMIIDKQDAPKVDKSAAVRLLRNALWQKAQGKNTKTDSETNENSDMTT</sequence>
<dbReference type="GO" id="GO:0000460">
    <property type="term" value="P:maturation of 5.8S rRNA"/>
    <property type="evidence" value="ECO:0007669"/>
    <property type="project" value="TreeGrafter"/>
</dbReference>
<name>A0A813VM71_9BILA</name>
<keyword evidence="4 7" id="KW-0698">rRNA processing</keyword>
<dbReference type="InterPro" id="IPR011082">
    <property type="entry name" value="Exosome-assoc_fac/DNA_repair"/>
</dbReference>
<evidence type="ECO:0000256" key="4">
    <source>
        <dbReference type="ARBA" id="ARBA00022552"/>
    </source>
</evidence>
<comment type="caution">
    <text evidence="9">The sequence shown here is derived from an EMBL/GenBank/DDBJ whole genome shotgun (WGS) entry which is preliminary data.</text>
</comment>
<dbReference type="EMBL" id="CAJNOQ010000856">
    <property type="protein sequence ID" value="CAF0845347.1"/>
    <property type="molecule type" value="Genomic_DNA"/>
</dbReference>
<dbReference type="PANTHER" id="PTHR15341">
    <property type="entry name" value="SUN-COR STEROID HORMONE RECEPTOR CO-REPRESSOR"/>
    <property type="match status" value="1"/>
</dbReference>
<keyword evidence="5 7" id="KW-0694">RNA-binding</keyword>
<keyword evidence="11" id="KW-1185">Reference proteome</keyword>
<dbReference type="Gene3D" id="1.20.5.350">
    <property type="match status" value="1"/>
</dbReference>
<feature type="region of interest" description="Disordered" evidence="8">
    <location>
        <begin position="129"/>
        <end position="148"/>
    </location>
</feature>
<evidence type="ECO:0000256" key="1">
    <source>
        <dbReference type="ARBA" id="ARBA00004123"/>
    </source>
</evidence>
<evidence type="ECO:0000256" key="3">
    <source>
        <dbReference type="ARBA" id="ARBA00015212"/>
    </source>
</evidence>
<dbReference type="GO" id="GO:0003677">
    <property type="term" value="F:DNA binding"/>
    <property type="evidence" value="ECO:0007669"/>
    <property type="project" value="UniProtKB-KW"/>
</dbReference>
<comment type="subunit">
    <text evidence="7">Monomer and homodimer.</text>
</comment>
<evidence type="ECO:0000313" key="11">
    <source>
        <dbReference type="Proteomes" id="UP000663829"/>
    </source>
</evidence>
<evidence type="ECO:0000256" key="5">
    <source>
        <dbReference type="ARBA" id="ARBA00022884"/>
    </source>
</evidence>
<dbReference type="Pfam" id="PF04000">
    <property type="entry name" value="Sas10_Utp3"/>
    <property type="match status" value="1"/>
</dbReference>
<dbReference type="Proteomes" id="UP000663829">
    <property type="component" value="Unassembled WGS sequence"/>
</dbReference>
<comment type="similarity">
    <text evidence="2 7">Belongs to the C1D family.</text>
</comment>
<evidence type="ECO:0000313" key="9">
    <source>
        <dbReference type="EMBL" id="CAF0845347.1"/>
    </source>
</evidence>
<evidence type="ECO:0000313" key="10">
    <source>
        <dbReference type="EMBL" id="CAF3632916.1"/>
    </source>
</evidence>
<dbReference type="Proteomes" id="UP000681722">
    <property type="component" value="Unassembled WGS sequence"/>
</dbReference>